<reference evidence="1 2" key="1">
    <citation type="submission" date="2018-09" db="EMBL/GenBank/DDBJ databases">
        <title>A high-quality reference genome of wild soybean provides a powerful tool to mine soybean genomes.</title>
        <authorList>
            <person name="Xie M."/>
            <person name="Chung C.Y.L."/>
            <person name="Li M.-W."/>
            <person name="Wong F.-L."/>
            <person name="Chan T.-F."/>
            <person name="Lam H.-M."/>
        </authorList>
    </citation>
    <scope>NUCLEOTIDE SEQUENCE [LARGE SCALE GENOMIC DNA]</scope>
    <source>
        <strain evidence="2">cv. W05</strain>
        <tissue evidence="1">Hypocotyl of etiolated seedlings</tissue>
    </source>
</reference>
<dbReference type="EMBL" id="QZWG01000018">
    <property type="protein sequence ID" value="RZB51512.1"/>
    <property type="molecule type" value="Genomic_DNA"/>
</dbReference>
<organism evidence="1 2">
    <name type="scientific">Glycine soja</name>
    <name type="common">Wild soybean</name>
    <dbReference type="NCBI Taxonomy" id="3848"/>
    <lineage>
        <taxon>Eukaryota</taxon>
        <taxon>Viridiplantae</taxon>
        <taxon>Streptophyta</taxon>
        <taxon>Embryophyta</taxon>
        <taxon>Tracheophyta</taxon>
        <taxon>Spermatophyta</taxon>
        <taxon>Magnoliopsida</taxon>
        <taxon>eudicotyledons</taxon>
        <taxon>Gunneridae</taxon>
        <taxon>Pentapetalae</taxon>
        <taxon>rosids</taxon>
        <taxon>fabids</taxon>
        <taxon>Fabales</taxon>
        <taxon>Fabaceae</taxon>
        <taxon>Papilionoideae</taxon>
        <taxon>50 kb inversion clade</taxon>
        <taxon>NPAAA clade</taxon>
        <taxon>indigoferoid/millettioid clade</taxon>
        <taxon>Phaseoleae</taxon>
        <taxon>Glycine</taxon>
        <taxon>Glycine subgen. Soja</taxon>
    </lineage>
</organism>
<evidence type="ECO:0000313" key="2">
    <source>
        <dbReference type="Proteomes" id="UP000289340"/>
    </source>
</evidence>
<proteinExistence type="predicted"/>
<protein>
    <recommendedName>
        <fullName evidence="3">Reverse transcriptase zinc-binding domain-containing protein</fullName>
    </recommendedName>
</protein>
<gene>
    <name evidence="1" type="ORF">D0Y65_048085</name>
</gene>
<sequence length="79" mass="9385">MLLVWEGQNKALKGGVSVVLWVLWCHRNNILFKQEMLDFDKVTEFIKFKAWSWLNAKVNNFKSSFFDWYVNPSICIKIA</sequence>
<name>A0A445FRK0_GLYSO</name>
<comment type="caution">
    <text evidence="1">The sequence shown here is derived from an EMBL/GenBank/DDBJ whole genome shotgun (WGS) entry which is preliminary data.</text>
</comment>
<evidence type="ECO:0008006" key="3">
    <source>
        <dbReference type="Google" id="ProtNLM"/>
    </source>
</evidence>
<evidence type="ECO:0000313" key="1">
    <source>
        <dbReference type="EMBL" id="RZB51512.1"/>
    </source>
</evidence>
<keyword evidence="2" id="KW-1185">Reference proteome</keyword>
<dbReference type="AlphaFoldDB" id="A0A445FRK0"/>
<dbReference type="Proteomes" id="UP000289340">
    <property type="component" value="Chromosome 18"/>
</dbReference>
<accession>A0A445FRK0</accession>